<dbReference type="InterPro" id="IPR002347">
    <property type="entry name" value="SDR_fam"/>
</dbReference>
<reference evidence="6" key="1">
    <citation type="submission" date="2013-03" db="EMBL/GenBank/DDBJ databases">
        <title>Genome sequence of Chthonomonas calidirosea, the first sequenced genome from the Armatimonadetes phylum (formally candidate division OP10).</title>
        <authorList>
            <person name="Lee K.C.Y."/>
            <person name="Morgan X.C."/>
            <person name="Dunfield P.F."/>
            <person name="Tamas I."/>
            <person name="Houghton K.M."/>
            <person name="Vyssotski M."/>
            <person name="Ryan J.L.J."/>
            <person name="Lagutin K."/>
            <person name="McDonald I.R."/>
            <person name="Stott M.B."/>
        </authorList>
    </citation>
    <scope>NUCLEOTIDE SEQUENCE [LARGE SCALE GENOMIC DNA]</scope>
    <source>
        <strain evidence="6">DSM 23976 / ICMP 18418 / T49</strain>
    </source>
</reference>
<dbReference type="PANTHER" id="PTHR43391">
    <property type="entry name" value="RETINOL DEHYDROGENASE-RELATED"/>
    <property type="match status" value="1"/>
</dbReference>
<evidence type="ECO:0000256" key="3">
    <source>
        <dbReference type="ARBA" id="ARBA00023002"/>
    </source>
</evidence>
<dbReference type="InterPro" id="IPR036291">
    <property type="entry name" value="NAD(P)-bd_dom_sf"/>
</dbReference>
<dbReference type="PRINTS" id="PR00080">
    <property type="entry name" value="SDRFAMILY"/>
</dbReference>
<sequence length="239" mass="26126">MHDDQKVVLITGGSSGIGKATAKRLLTSPKFAVTIAGRTVERLETALSELMPPADSFHAVQADVTNPLDVERLVSSTLRRFGRIDVLVNSAGIGAIGPFLEVDSSTMEQLWRVNVLGTMLLTQAVLPYMIEQKQGLIINLPGILGIKTIPNAALYCATKHAVIGFSNALLQEVKRHNIRITNICCSGVDTPFWDALQGRPRVELLLKPEEVAETIYQILMQPPHLITNQVLLQHAAHQI</sequence>
<dbReference type="OrthoDB" id="658698at2"/>
<comment type="similarity">
    <text evidence="1 4">Belongs to the short-chain dehydrogenases/reductases (SDR) family.</text>
</comment>
<dbReference type="PATRIC" id="fig|1303518.3.peg.548"/>
<dbReference type="HOGENOM" id="CLU_010194_2_1_0"/>
<dbReference type="PANTHER" id="PTHR43391:SF14">
    <property type="entry name" value="DEHYDROGENASE_REDUCTASE SDR FAMILY PROTEIN 7-LIKE"/>
    <property type="match status" value="1"/>
</dbReference>
<dbReference type="PRINTS" id="PR00081">
    <property type="entry name" value="GDHRDH"/>
</dbReference>
<keyword evidence="3" id="KW-0560">Oxidoreductase</keyword>
<dbReference type="InParanoid" id="S0EVJ2"/>
<dbReference type="EMBL" id="HF951689">
    <property type="protein sequence ID" value="CCW34372.1"/>
    <property type="molecule type" value="Genomic_DNA"/>
</dbReference>
<proteinExistence type="inferred from homology"/>
<evidence type="ECO:0000256" key="2">
    <source>
        <dbReference type="ARBA" id="ARBA00022857"/>
    </source>
</evidence>
<dbReference type="SUPFAM" id="SSF51735">
    <property type="entry name" value="NAD(P)-binding Rossmann-fold domains"/>
    <property type="match status" value="1"/>
</dbReference>
<keyword evidence="2" id="KW-0521">NADP</keyword>
<dbReference type="STRING" id="454171.CP488_00614"/>
<dbReference type="Proteomes" id="UP000014227">
    <property type="component" value="Chromosome I"/>
</dbReference>
<dbReference type="KEGG" id="ccz:CCALI_00539"/>
<evidence type="ECO:0000256" key="4">
    <source>
        <dbReference type="RuleBase" id="RU000363"/>
    </source>
</evidence>
<name>S0EVJ2_CHTCT</name>
<dbReference type="eggNOG" id="COG4221">
    <property type="taxonomic scope" value="Bacteria"/>
</dbReference>
<dbReference type="AlphaFoldDB" id="S0EVJ2"/>
<dbReference type="GO" id="GO:0016491">
    <property type="term" value="F:oxidoreductase activity"/>
    <property type="evidence" value="ECO:0007669"/>
    <property type="project" value="UniProtKB-KW"/>
</dbReference>
<evidence type="ECO:0000256" key="1">
    <source>
        <dbReference type="ARBA" id="ARBA00006484"/>
    </source>
</evidence>
<protein>
    <recommendedName>
        <fullName evidence="7">Short-chain dehydrogenases of various substrate specificities</fullName>
    </recommendedName>
</protein>
<keyword evidence="6" id="KW-1185">Reference proteome</keyword>
<evidence type="ECO:0000313" key="5">
    <source>
        <dbReference type="EMBL" id="CCW34372.1"/>
    </source>
</evidence>
<evidence type="ECO:0000313" key="6">
    <source>
        <dbReference type="Proteomes" id="UP000014227"/>
    </source>
</evidence>
<dbReference type="Pfam" id="PF00106">
    <property type="entry name" value="adh_short"/>
    <property type="match status" value="1"/>
</dbReference>
<dbReference type="CDD" id="cd05233">
    <property type="entry name" value="SDR_c"/>
    <property type="match status" value="1"/>
</dbReference>
<accession>S0EVJ2</accession>
<dbReference type="RefSeq" id="WP_016481934.1">
    <property type="nucleotide sequence ID" value="NC_021487.1"/>
</dbReference>
<organism evidence="5 6">
    <name type="scientific">Chthonomonas calidirosea (strain DSM 23976 / ICMP 18418 / T49)</name>
    <dbReference type="NCBI Taxonomy" id="1303518"/>
    <lineage>
        <taxon>Bacteria</taxon>
        <taxon>Bacillati</taxon>
        <taxon>Armatimonadota</taxon>
        <taxon>Chthonomonadia</taxon>
        <taxon>Chthonomonadales</taxon>
        <taxon>Chthonomonadaceae</taxon>
        <taxon>Chthonomonas</taxon>
    </lineage>
</organism>
<evidence type="ECO:0008006" key="7">
    <source>
        <dbReference type="Google" id="ProtNLM"/>
    </source>
</evidence>
<gene>
    <name evidence="5" type="ORF">CCALI_00539</name>
</gene>
<dbReference type="Gene3D" id="3.40.50.720">
    <property type="entry name" value="NAD(P)-binding Rossmann-like Domain"/>
    <property type="match status" value="1"/>
</dbReference>